<evidence type="ECO:0000259" key="6">
    <source>
        <dbReference type="Pfam" id="PF13886"/>
    </source>
</evidence>
<protein>
    <recommendedName>
        <fullName evidence="6">TM7S3/TM198-like domain-containing protein</fullName>
    </recommendedName>
</protein>
<keyword evidence="3 5" id="KW-1133">Transmembrane helix</keyword>
<dbReference type="EMBL" id="MCGO01000039">
    <property type="protein sequence ID" value="ORY39560.1"/>
    <property type="molecule type" value="Genomic_DNA"/>
</dbReference>
<comment type="caution">
    <text evidence="7">The sequence shown here is derived from an EMBL/GenBank/DDBJ whole genome shotgun (WGS) entry which is preliminary data.</text>
</comment>
<feature type="transmembrane region" description="Helical" evidence="5">
    <location>
        <begin position="230"/>
        <end position="249"/>
    </location>
</feature>
<feature type="transmembrane region" description="Helical" evidence="5">
    <location>
        <begin position="132"/>
        <end position="154"/>
    </location>
</feature>
<evidence type="ECO:0000313" key="8">
    <source>
        <dbReference type="Proteomes" id="UP000193642"/>
    </source>
</evidence>
<evidence type="ECO:0000256" key="2">
    <source>
        <dbReference type="ARBA" id="ARBA00022692"/>
    </source>
</evidence>
<evidence type="ECO:0000313" key="7">
    <source>
        <dbReference type="EMBL" id="ORY39560.1"/>
    </source>
</evidence>
<comment type="subcellular location">
    <subcellularLocation>
        <location evidence="1">Membrane</location>
        <topology evidence="1">Multi-pass membrane protein</topology>
    </subcellularLocation>
</comment>
<evidence type="ECO:0000256" key="4">
    <source>
        <dbReference type="ARBA" id="ARBA00023136"/>
    </source>
</evidence>
<feature type="domain" description="TM7S3/TM198-like" evidence="6">
    <location>
        <begin position="55"/>
        <end position="250"/>
    </location>
</feature>
<keyword evidence="4 5" id="KW-0472">Membrane</keyword>
<feature type="transmembrane region" description="Helical" evidence="5">
    <location>
        <begin position="76"/>
        <end position="96"/>
    </location>
</feature>
<dbReference type="AlphaFoldDB" id="A0A1Y2BXR0"/>
<name>A0A1Y2BXR0_9FUNG</name>
<feature type="transmembrane region" description="Helical" evidence="5">
    <location>
        <begin position="46"/>
        <end position="64"/>
    </location>
</feature>
<evidence type="ECO:0000256" key="3">
    <source>
        <dbReference type="ARBA" id="ARBA00022989"/>
    </source>
</evidence>
<keyword evidence="2 5" id="KW-0812">Transmembrane</keyword>
<organism evidence="7 8">
    <name type="scientific">Rhizoclosmatium globosum</name>
    <dbReference type="NCBI Taxonomy" id="329046"/>
    <lineage>
        <taxon>Eukaryota</taxon>
        <taxon>Fungi</taxon>
        <taxon>Fungi incertae sedis</taxon>
        <taxon>Chytridiomycota</taxon>
        <taxon>Chytridiomycota incertae sedis</taxon>
        <taxon>Chytridiomycetes</taxon>
        <taxon>Chytridiales</taxon>
        <taxon>Chytriomycetaceae</taxon>
        <taxon>Rhizoclosmatium</taxon>
    </lineage>
</organism>
<keyword evidence="8" id="KW-1185">Reference proteome</keyword>
<accession>A0A1Y2BXR0</accession>
<gene>
    <name evidence="7" type="ORF">BCR33DRAFT_768560</name>
</gene>
<reference evidence="7 8" key="1">
    <citation type="submission" date="2016-07" db="EMBL/GenBank/DDBJ databases">
        <title>Pervasive Adenine N6-methylation of Active Genes in Fungi.</title>
        <authorList>
            <consortium name="DOE Joint Genome Institute"/>
            <person name="Mondo S.J."/>
            <person name="Dannebaum R.O."/>
            <person name="Kuo R.C."/>
            <person name="Labutti K."/>
            <person name="Haridas S."/>
            <person name="Kuo A."/>
            <person name="Salamov A."/>
            <person name="Ahrendt S.R."/>
            <person name="Lipzen A."/>
            <person name="Sullivan W."/>
            <person name="Andreopoulos W.B."/>
            <person name="Clum A."/>
            <person name="Lindquist E."/>
            <person name="Daum C."/>
            <person name="Ramamoorthy G.K."/>
            <person name="Gryganskyi A."/>
            <person name="Culley D."/>
            <person name="Magnuson J.K."/>
            <person name="James T.Y."/>
            <person name="O'Malley M.A."/>
            <person name="Stajich J.E."/>
            <person name="Spatafora J.W."/>
            <person name="Visel A."/>
            <person name="Grigoriev I.V."/>
        </authorList>
    </citation>
    <scope>NUCLEOTIDE SEQUENCE [LARGE SCALE GENOMIC DNA]</scope>
    <source>
        <strain evidence="7 8">JEL800</strain>
    </source>
</reference>
<dbReference type="GO" id="GO:0016020">
    <property type="term" value="C:membrane"/>
    <property type="evidence" value="ECO:0007669"/>
    <property type="project" value="UniProtKB-SubCell"/>
</dbReference>
<dbReference type="Proteomes" id="UP000193642">
    <property type="component" value="Unassembled WGS sequence"/>
</dbReference>
<evidence type="ECO:0000256" key="1">
    <source>
        <dbReference type="ARBA" id="ARBA00004141"/>
    </source>
</evidence>
<sequence>MISNLIATLIWSQLGASSPLYQREDLVGFYNTSTPAPTTITKRTQVSPAQGIAGCMLCLAGFAFCFTGKKVFLPSLFLSGLFSLGIVTFTLLDVIQNQWRSFGPATDWIYILTITPVAILGGFLFRRVTQLGVVMIGALHGYVWANLLLFTGLGSAFSKSAHIVFEIACIGVGVSSVFFMEHMALVVGSAFVGGFFVGAGGDLFACTGYVEVLRRGMTAAVPAKGSEIPGEAWGILAAVLVLGIAGWYVQTRGSPPVQQTAWNPGYLIFGANPPSAPPPVWFQMPLGKAADSPPAQVAPFSVGSVLQNISTMIVKAFS</sequence>
<dbReference type="STRING" id="329046.A0A1Y2BXR0"/>
<evidence type="ECO:0000256" key="5">
    <source>
        <dbReference type="SAM" id="Phobius"/>
    </source>
</evidence>
<dbReference type="Pfam" id="PF13886">
    <property type="entry name" value="TM7S3_TM198"/>
    <property type="match status" value="1"/>
</dbReference>
<feature type="transmembrane region" description="Helical" evidence="5">
    <location>
        <begin position="108"/>
        <end position="125"/>
    </location>
</feature>
<dbReference type="OrthoDB" id="102260at2759"/>
<dbReference type="InterPro" id="IPR025256">
    <property type="entry name" value="TM7S3/TM198-like_dom"/>
</dbReference>
<proteinExistence type="predicted"/>
<feature type="transmembrane region" description="Helical" evidence="5">
    <location>
        <begin position="160"/>
        <end position="179"/>
    </location>
</feature>
<feature type="transmembrane region" description="Helical" evidence="5">
    <location>
        <begin position="186"/>
        <end position="210"/>
    </location>
</feature>